<keyword evidence="7" id="KW-0010">Activator</keyword>
<dbReference type="Proteomes" id="UP000297318">
    <property type="component" value="Unassembled WGS sequence"/>
</dbReference>
<evidence type="ECO:0000256" key="5">
    <source>
        <dbReference type="ARBA" id="ARBA00022763"/>
    </source>
</evidence>
<keyword evidence="6" id="KW-0805">Transcription regulation</keyword>
<dbReference type="Gene3D" id="3.30.310.20">
    <property type="entry name" value="DNA-3-methyladenine glycosylase AlkA, N-terminal domain"/>
    <property type="match status" value="1"/>
</dbReference>
<dbReference type="InterPro" id="IPR037046">
    <property type="entry name" value="AlkA_N_sf"/>
</dbReference>
<proteinExistence type="predicted"/>
<evidence type="ECO:0000256" key="7">
    <source>
        <dbReference type="ARBA" id="ARBA00023159"/>
    </source>
</evidence>
<keyword evidence="5" id="KW-0227">DNA damage</keyword>
<dbReference type="GO" id="GO:0032993">
    <property type="term" value="C:protein-DNA complex"/>
    <property type="evidence" value="ECO:0007669"/>
    <property type="project" value="TreeGrafter"/>
</dbReference>
<dbReference type="GO" id="GO:0032131">
    <property type="term" value="F:alkylated DNA binding"/>
    <property type="evidence" value="ECO:0007669"/>
    <property type="project" value="TreeGrafter"/>
</dbReference>
<evidence type="ECO:0000256" key="3">
    <source>
        <dbReference type="ARBA" id="ARBA00012000"/>
    </source>
</evidence>
<evidence type="ECO:0000256" key="8">
    <source>
        <dbReference type="ARBA" id="ARBA00023163"/>
    </source>
</evidence>
<dbReference type="SUPFAM" id="SSF57884">
    <property type="entry name" value="Ada DNA repair protein, N-terminal domain (N-Ada 10)"/>
    <property type="match status" value="1"/>
</dbReference>
<keyword evidence="13" id="KW-1185">Reference proteome</keyword>
<dbReference type="EMBL" id="RHPJ01000001">
    <property type="protein sequence ID" value="TGO06645.1"/>
    <property type="molecule type" value="Genomic_DNA"/>
</dbReference>
<keyword evidence="8" id="KW-0804">Transcription</keyword>
<dbReference type="Gene3D" id="1.10.1670.10">
    <property type="entry name" value="Helix-hairpin-Helix base-excision DNA repair enzymes (C-terminal)"/>
    <property type="match status" value="1"/>
</dbReference>
<dbReference type="RefSeq" id="WP_135848804.1">
    <property type="nucleotide sequence ID" value="NZ_RHPJ01000001.1"/>
</dbReference>
<accession>A0A4Z1E3G7</accession>
<dbReference type="SUPFAM" id="SSF55945">
    <property type="entry name" value="TATA-box binding protein-like"/>
    <property type="match status" value="1"/>
</dbReference>
<organism evidence="12 13">
    <name type="scientific">Serinibacter arcticus</name>
    <dbReference type="NCBI Taxonomy" id="1655435"/>
    <lineage>
        <taxon>Bacteria</taxon>
        <taxon>Bacillati</taxon>
        <taxon>Actinomycetota</taxon>
        <taxon>Actinomycetes</taxon>
        <taxon>Micrococcales</taxon>
        <taxon>Beutenbergiaceae</taxon>
        <taxon>Serinibacter</taxon>
    </lineage>
</organism>
<dbReference type="GO" id="GO:0032259">
    <property type="term" value="P:methylation"/>
    <property type="evidence" value="ECO:0007669"/>
    <property type="project" value="UniProtKB-KW"/>
</dbReference>
<evidence type="ECO:0000256" key="6">
    <source>
        <dbReference type="ARBA" id="ARBA00023015"/>
    </source>
</evidence>
<evidence type="ECO:0000256" key="1">
    <source>
        <dbReference type="ARBA" id="ARBA00000086"/>
    </source>
</evidence>
<dbReference type="Pfam" id="PF12833">
    <property type="entry name" value="HTH_18"/>
    <property type="match status" value="1"/>
</dbReference>
<dbReference type="InterPro" id="IPR035451">
    <property type="entry name" value="Ada-like_dom_sf"/>
</dbReference>
<dbReference type="AlphaFoldDB" id="A0A4Z1E3G7"/>
<dbReference type="OrthoDB" id="9811249at2"/>
<dbReference type="GO" id="GO:0008725">
    <property type="term" value="F:DNA-3-methyladenine glycosylase activity"/>
    <property type="evidence" value="ECO:0007669"/>
    <property type="project" value="TreeGrafter"/>
</dbReference>
<dbReference type="Gene3D" id="3.40.10.10">
    <property type="entry name" value="DNA Methylphosphotriester Repair Domain"/>
    <property type="match status" value="1"/>
</dbReference>
<dbReference type="InterPro" id="IPR003265">
    <property type="entry name" value="HhH-GPD_domain"/>
</dbReference>
<comment type="catalytic activity">
    <reaction evidence="1">
        <text>Hydrolysis of alkylated DNA, releasing 3-methyladenine, 3-methylguanine, 7-methylguanine and 7-methyladenine.</text>
        <dbReference type="EC" id="3.2.2.21"/>
    </reaction>
</comment>
<dbReference type="InterPro" id="IPR018060">
    <property type="entry name" value="HTH_AraC"/>
</dbReference>
<dbReference type="Pfam" id="PF00730">
    <property type="entry name" value="HhH-GPD"/>
    <property type="match status" value="1"/>
</dbReference>
<evidence type="ECO:0000256" key="10">
    <source>
        <dbReference type="SAM" id="MobiDB-lite"/>
    </source>
</evidence>
<gene>
    <name evidence="12" type="ORF">SERN_0837</name>
</gene>
<dbReference type="EC" id="3.2.2.21" evidence="3"/>
<dbReference type="CDD" id="cd00056">
    <property type="entry name" value="ENDO3c"/>
    <property type="match status" value="1"/>
</dbReference>
<evidence type="ECO:0000256" key="4">
    <source>
        <dbReference type="ARBA" id="ARBA00022603"/>
    </source>
</evidence>
<evidence type="ECO:0000259" key="11">
    <source>
        <dbReference type="PROSITE" id="PS01124"/>
    </source>
</evidence>
<feature type="region of interest" description="Disordered" evidence="10">
    <location>
        <begin position="188"/>
        <end position="210"/>
    </location>
</feature>
<dbReference type="GO" id="GO:0003700">
    <property type="term" value="F:DNA-binding transcription factor activity"/>
    <property type="evidence" value="ECO:0007669"/>
    <property type="project" value="InterPro"/>
</dbReference>
<name>A0A4Z1E3G7_9MICO</name>
<dbReference type="Gene3D" id="1.10.340.30">
    <property type="entry name" value="Hypothetical protein, domain 2"/>
    <property type="match status" value="1"/>
</dbReference>
<evidence type="ECO:0000256" key="9">
    <source>
        <dbReference type="ARBA" id="ARBA00023204"/>
    </source>
</evidence>
<feature type="domain" description="HTH araC/xylS-type" evidence="11">
    <location>
        <begin position="89"/>
        <end position="187"/>
    </location>
</feature>
<comment type="cofactor">
    <cofactor evidence="2">
        <name>Zn(2+)</name>
        <dbReference type="ChEBI" id="CHEBI:29105"/>
    </cofactor>
</comment>
<dbReference type="PANTHER" id="PTHR43003:SF13">
    <property type="entry name" value="DNA-3-METHYLADENINE GLYCOSYLASE 2"/>
    <property type="match status" value="1"/>
</dbReference>
<evidence type="ECO:0000313" key="13">
    <source>
        <dbReference type="Proteomes" id="UP000297318"/>
    </source>
</evidence>
<sequence length="531" mass="56343">MHLPVDAEAAHRAVAGRDPRFDGRLYLGVVTTGIYCRPSCPARTPLPHHCQYFPTAAAAVAAGFRACRRCRPDALPGTRHWDVRGDLVARAVRLIADGALEDGGVAGLARRLAVSERHLHRMLLAEVGASAQQLGRTRRAHAARTLIEQTAMSLTDVAFAAGFGSIRQFNDVMLAEFGAAPRVFRRPAASTTATTTQPSSDRRTPDGQVATGAPSIALRLAYRGPIALAPLRPTLAAHAIGGVERIDAGGGHTRVVDAPTGPAVVHLELDPSADVVTAPLAATFRLTTLTDLMPVMTRVRRWLDLDADPALVAEHLGADPLLGPLVEARPGLRVLGSLDGPEVAVCAVLGQQVSVAVARVFQSRIAATFGTPIAPADVDGAVHAADHPGSSDGEVALRTFPRPEVLAAAGPEAIRDAANLTQARARTVHTLATAIADGLRLDPGVDPATTRERLLALRGIGPWTADYVNLRALRDPDAFLPGDLVLRKSLARYTGTPLKQFTPAAAEALSQAWRPWRSYALQHLWTQEVYA</sequence>
<dbReference type="Gene3D" id="1.10.10.60">
    <property type="entry name" value="Homeodomain-like"/>
    <property type="match status" value="1"/>
</dbReference>
<protein>
    <recommendedName>
        <fullName evidence="3">DNA-3-methyladenine glycosylase II</fullName>
        <ecNumber evidence="3">3.2.2.21</ecNumber>
    </recommendedName>
</protein>
<reference evidence="12 13" key="1">
    <citation type="submission" date="2018-11" db="EMBL/GenBank/DDBJ databases">
        <title>Complete genome sequencing of the Actinobacteria Serinibacter sp. K3-2.</title>
        <authorList>
            <person name="Rakitin A.L."/>
            <person name="Beletsky A.V."/>
            <person name="Mardanov A.V."/>
            <person name="Ravin N.V."/>
            <person name="Gromova A.S."/>
            <person name="Filippova S.N."/>
            <person name="Gal'Chenko V.F."/>
        </authorList>
    </citation>
    <scope>NUCLEOTIDE SEQUENCE [LARGE SCALE GENOMIC DNA]</scope>
    <source>
        <strain evidence="12 13">K3-2</strain>
    </source>
</reference>
<dbReference type="InterPro" id="IPR011257">
    <property type="entry name" value="DNA_glycosylase"/>
</dbReference>
<dbReference type="InterPro" id="IPR023170">
    <property type="entry name" value="HhH_base_excis_C"/>
</dbReference>
<dbReference type="PANTHER" id="PTHR43003">
    <property type="entry name" value="DNA-3-METHYLADENINE GLYCOSYLASE"/>
    <property type="match status" value="1"/>
</dbReference>
<dbReference type="SMART" id="SM00478">
    <property type="entry name" value="ENDO3c"/>
    <property type="match status" value="1"/>
</dbReference>
<dbReference type="InterPro" id="IPR004026">
    <property type="entry name" value="Ada_DNA_repair_Zn-bd"/>
</dbReference>
<dbReference type="SMART" id="SM01009">
    <property type="entry name" value="AlkA_N"/>
    <property type="match status" value="1"/>
</dbReference>
<evidence type="ECO:0000256" key="2">
    <source>
        <dbReference type="ARBA" id="ARBA00001947"/>
    </source>
</evidence>
<dbReference type="GO" id="GO:0005737">
    <property type="term" value="C:cytoplasm"/>
    <property type="evidence" value="ECO:0007669"/>
    <property type="project" value="TreeGrafter"/>
</dbReference>
<dbReference type="GO" id="GO:0043565">
    <property type="term" value="F:sequence-specific DNA binding"/>
    <property type="evidence" value="ECO:0007669"/>
    <property type="project" value="InterPro"/>
</dbReference>
<keyword evidence="9" id="KW-0234">DNA repair</keyword>
<dbReference type="Pfam" id="PF02805">
    <property type="entry name" value="Ada_Zn_binding"/>
    <property type="match status" value="1"/>
</dbReference>
<dbReference type="GO" id="GO:0008270">
    <property type="term" value="F:zinc ion binding"/>
    <property type="evidence" value="ECO:0007669"/>
    <property type="project" value="InterPro"/>
</dbReference>
<keyword evidence="12" id="KW-0808">Transferase</keyword>
<dbReference type="Pfam" id="PF06029">
    <property type="entry name" value="AlkA_N"/>
    <property type="match status" value="1"/>
</dbReference>
<comment type="caution">
    <text evidence="12">The sequence shown here is derived from an EMBL/GenBank/DDBJ whole genome shotgun (WGS) entry which is preliminary data.</text>
</comment>
<dbReference type="GO" id="GO:0006285">
    <property type="term" value="P:base-excision repair, AP site formation"/>
    <property type="evidence" value="ECO:0007669"/>
    <property type="project" value="TreeGrafter"/>
</dbReference>
<dbReference type="GO" id="GO:0006307">
    <property type="term" value="P:DNA alkylation repair"/>
    <property type="evidence" value="ECO:0007669"/>
    <property type="project" value="TreeGrafter"/>
</dbReference>
<dbReference type="SMART" id="SM00342">
    <property type="entry name" value="HTH_ARAC"/>
    <property type="match status" value="1"/>
</dbReference>
<dbReference type="PROSITE" id="PS01124">
    <property type="entry name" value="HTH_ARAC_FAMILY_2"/>
    <property type="match status" value="1"/>
</dbReference>
<dbReference type="InterPro" id="IPR051912">
    <property type="entry name" value="Alkylbase_DNA_Glycosylase/TA"/>
</dbReference>
<dbReference type="SUPFAM" id="SSF48150">
    <property type="entry name" value="DNA-glycosylase"/>
    <property type="match status" value="1"/>
</dbReference>
<evidence type="ECO:0000313" key="12">
    <source>
        <dbReference type="EMBL" id="TGO06645.1"/>
    </source>
</evidence>
<feature type="compositionally biased region" description="Low complexity" evidence="10">
    <location>
        <begin position="188"/>
        <end position="199"/>
    </location>
</feature>
<keyword evidence="4 12" id="KW-0489">Methyltransferase</keyword>
<dbReference type="InterPro" id="IPR009057">
    <property type="entry name" value="Homeodomain-like_sf"/>
</dbReference>
<dbReference type="InterPro" id="IPR010316">
    <property type="entry name" value="AlkA_N"/>
</dbReference>
<dbReference type="SUPFAM" id="SSF46689">
    <property type="entry name" value="Homeodomain-like"/>
    <property type="match status" value="1"/>
</dbReference>
<dbReference type="GO" id="GO:0008168">
    <property type="term" value="F:methyltransferase activity"/>
    <property type="evidence" value="ECO:0007669"/>
    <property type="project" value="UniProtKB-KW"/>
</dbReference>
<dbReference type="GO" id="GO:0043916">
    <property type="term" value="F:DNA-7-methylguanine glycosylase activity"/>
    <property type="evidence" value="ECO:0007669"/>
    <property type="project" value="TreeGrafter"/>
</dbReference>